<dbReference type="OrthoDB" id="7791500at2759"/>
<evidence type="ECO:0000256" key="2">
    <source>
        <dbReference type="ARBA" id="ARBA00024195"/>
    </source>
</evidence>
<evidence type="ECO:0000313" key="5">
    <source>
        <dbReference type="EMBL" id="KFB41568.1"/>
    </source>
</evidence>
<reference evidence="6" key="2">
    <citation type="submission" date="2020-05" db="UniProtKB">
        <authorList>
            <consortium name="EnsemblMetazoa"/>
        </authorList>
    </citation>
    <scope>IDENTIFICATION</scope>
</reference>
<protein>
    <submittedName>
        <fullName evidence="5">AGAP004855-PA-like protein</fullName>
    </submittedName>
</protein>
<organism evidence="5">
    <name type="scientific">Anopheles sinensis</name>
    <name type="common">Mosquito</name>
    <dbReference type="NCBI Taxonomy" id="74873"/>
    <lineage>
        <taxon>Eukaryota</taxon>
        <taxon>Metazoa</taxon>
        <taxon>Ecdysozoa</taxon>
        <taxon>Arthropoda</taxon>
        <taxon>Hexapoda</taxon>
        <taxon>Insecta</taxon>
        <taxon>Pterygota</taxon>
        <taxon>Neoptera</taxon>
        <taxon>Endopterygota</taxon>
        <taxon>Diptera</taxon>
        <taxon>Nematocera</taxon>
        <taxon>Culicoidea</taxon>
        <taxon>Culicidae</taxon>
        <taxon>Anophelinae</taxon>
        <taxon>Anopheles</taxon>
    </lineage>
</organism>
<dbReference type="PANTHER" id="PTHR24252:SF7">
    <property type="entry name" value="HYALIN"/>
    <property type="match status" value="1"/>
</dbReference>
<evidence type="ECO:0000313" key="6">
    <source>
        <dbReference type="EnsemblMetazoa" id="ASIC009169-PA"/>
    </source>
</evidence>
<dbReference type="InterPro" id="IPR001254">
    <property type="entry name" value="Trypsin_dom"/>
</dbReference>
<dbReference type="InterPro" id="IPR043504">
    <property type="entry name" value="Peptidase_S1_PA_chymotrypsin"/>
</dbReference>
<dbReference type="EMBL" id="ATLV01016717">
    <property type="status" value="NOT_ANNOTATED_CDS"/>
    <property type="molecule type" value="Genomic_DNA"/>
</dbReference>
<comment type="similarity">
    <text evidence="2">Belongs to the peptidase S1 family. CLIP subfamily.</text>
</comment>
<evidence type="ECO:0000256" key="1">
    <source>
        <dbReference type="ARBA" id="ARBA00023157"/>
    </source>
</evidence>
<dbReference type="PROSITE" id="PS00134">
    <property type="entry name" value="TRYPSIN_HIS"/>
    <property type="match status" value="1"/>
</dbReference>
<keyword evidence="1" id="KW-1015">Disulfide bond</keyword>
<dbReference type="PANTHER" id="PTHR24252">
    <property type="entry name" value="ACROSIN-RELATED"/>
    <property type="match status" value="1"/>
</dbReference>
<dbReference type="STRING" id="74873.A0A084VUC4"/>
<proteinExistence type="inferred from homology"/>
<feature type="domain" description="Peptidase S1" evidence="4">
    <location>
        <begin position="161"/>
        <end position="217"/>
    </location>
</feature>
<name>A0A084VUC4_ANOSI</name>
<dbReference type="Pfam" id="PF00089">
    <property type="entry name" value="Trypsin"/>
    <property type="match status" value="1"/>
</dbReference>
<dbReference type="GO" id="GO:0006508">
    <property type="term" value="P:proteolysis"/>
    <property type="evidence" value="ECO:0007669"/>
    <property type="project" value="InterPro"/>
</dbReference>
<dbReference type="Gene3D" id="2.40.10.10">
    <property type="entry name" value="Trypsin-like serine proteases"/>
    <property type="match status" value="2"/>
</dbReference>
<dbReference type="EMBL" id="ATLV01016718">
    <property type="status" value="NOT_ANNOTATED_CDS"/>
    <property type="molecule type" value="Genomic_DNA"/>
</dbReference>
<reference evidence="5 7" key="1">
    <citation type="journal article" date="2014" name="BMC Genomics">
        <title>Genome sequence of Anopheles sinensis provides insight into genetics basis of mosquito competence for malaria parasites.</title>
        <authorList>
            <person name="Zhou D."/>
            <person name="Zhang D."/>
            <person name="Ding G."/>
            <person name="Shi L."/>
            <person name="Hou Q."/>
            <person name="Ye Y."/>
            <person name="Xu Y."/>
            <person name="Zhou H."/>
            <person name="Xiong C."/>
            <person name="Li S."/>
            <person name="Yu J."/>
            <person name="Hong S."/>
            <person name="Yu X."/>
            <person name="Zou P."/>
            <person name="Chen C."/>
            <person name="Chang X."/>
            <person name="Wang W."/>
            <person name="Lv Y."/>
            <person name="Sun Y."/>
            <person name="Ma L."/>
            <person name="Shen B."/>
            <person name="Zhu C."/>
        </authorList>
    </citation>
    <scope>NUCLEOTIDE SEQUENCE [LARGE SCALE GENOMIC DNA]</scope>
</reference>
<evidence type="ECO:0000313" key="7">
    <source>
        <dbReference type="Proteomes" id="UP000030765"/>
    </source>
</evidence>
<keyword evidence="7" id="KW-1185">Reference proteome</keyword>
<dbReference type="VEuPathDB" id="VectorBase:ASIC009169"/>
<feature type="region of interest" description="Disordered" evidence="3">
    <location>
        <begin position="111"/>
        <end position="131"/>
    </location>
</feature>
<evidence type="ECO:0000259" key="4">
    <source>
        <dbReference type="Pfam" id="PF00089"/>
    </source>
</evidence>
<gene>
    <name evidence="5" type="ORF">ZHAS_00009169</name>
</gene>
<dbReference type="InterPro" id="IPR009003">
    <property type="entry name" value="Peptidase_S1_PA"/>
</dbReference>
<dbReference type="AlphaFoldDB" id="A0A084VUC4"/>
<dbReference type="InterPro" id="IPR018114">
    <property type="entry name" value="TRYPSIN_HIS"/>
</dbReference>
<dbReference type="SUPFAM" id="SSF50494">
    <property type="entry name" value="Trypsin-like serine proteases"/>
    <property type="match status" value="2"/>
</dbReference>
<dbReference type="Proteomes" id="UP000030765">
    <property type="component" value="Unassembled WGS sequence"/>
</dbReference>
<evidence type="ECO:0000256" key="3">
    <source>
        <dbReference type="SAM" id="MobiDB-lite"/>
    </source>
</evidence>
<dbReference type="VEuPathDB" id="VectorBase:ASIS022053"/>
<dbReference type="EnsemblMetazoa" id="ASIC009169-RA">
    <property type="protein sequence ID" value="ASIC009169-PA"/>
    <property type="gene ID" value="ASIC009169"/>
</dbReference>
<accession>A0A084VUC4</accession>
<dbReference type="GO" id="GO:0004252">
    <property type="term" value="F:serine-type endopeptidase activity"/>
    <property type="evidence" value="ECO:0007669"/>
    <property type="project" value="InterPro"/>
</dbReference>
<sequence length="223" mass="24501">MKREPGLSDDEFYLRMMPRSGSHRITGTSGAEALASSSLLPDLQGDRTCVAVHFVSPICLPVEESLRQSNVSKYVISGWGTTEAKAASQVLLKTTVDRSPTAKCEDSKETVLPRSTTTAIPPKRNKPSIVIGPEPSPDALLNWNLLPTESCGQIPSNRTVAGNKSHSFEFPWMVMLRYQTDDGFINGCGGSLINNRYVLTAAHCVKTWSGDKLIQQRDHLEHF</sequence>
<dbReference type="EMBL" id="KE525103">
    <property type="protein sequence ID" value="KFB41568.1"/>
    <property type="molecule type" value="Genomic_DNA"/>
</dbReference>